<dbReference type="InterPro" id="IPR020557">
    <property type="entry name" value="Fumarate_lyase_CS"/>
</dbReference>
<dbReference type="Gene3D" id="1.10.275.10">
    <property type="entry name" value="Fumarase/aspartase (N-terminal domain)"/>
    <property type="match status" value="1"/>
</dbReference>
<dbReference type="PROSITE" id="PS00163">
    <property type="entry name" value="FUMARATE_LYASES"/>
    <property type="match status" value="1"/>
</dbReference>
<evidence type="ECO:0000256" key="2">
    <source>
        <dbReference type="ARBA" id="ARBA00034772"/>
    </source>
</evidence>
<dbReference type="InterPro" id="IPR008948">
    <property type="entry name" value="L-Aspartase-like"/>
</dbReference>
<protein>
    <submittedName>
        <fullName evidence="4">3-carboxy-cis,cis-muconate cycloisomerase</fullName>
    </submittedName>
</protein>
<reference evidence="5" key="1">
    <citation type="journal article" date="2019" name="Int. J. Syst. Evol. Microbiol.">
        <title>The Global Catalogue of Microorganisms (GCM) 10K type strain sequencing project: providing services to taxonomists for standard genome sequencing and annotation.</title>
        <authorList>
            <consortium name="The Broad Institute Genomics Platform"/>
            <consortium name="The Broad Institute Genome Sequencing Center for Infectious Disease"/>
            <person name="Wu L."/>
            <person name="Ma J."/>
        </authorList>
    </citation>
    <scope>NUCLEOTIDE SEQUENCE [LARGE SCALE GENOMIC DNA]</scope>
    <source>
        <strain evidence="5">JCM 16949</strain>
    </source>
</reference>
<comment type="caution">
    <text evidence="4">The sequence shown here is derived from an EMBL/GenBank/DDBJ whole genome shotgun (WGS) entry which is preliminary data.</text>
</comment>
<name>A0ABP7FVF0_9MICO</name>
<dbReference type="InterPro" id="IPR000362">
    <property type="entry name" value="Fumarate_lyase_fam"/>
</dbReference>
<dbReference type="PANTHER" id="PTHR43172">
    <property type="entry name" value="ADENYLOSUCCINATE LYASE"/>
    <property type="match status" value="1"/>
</dbReference>
<dbReference type="SUPFAM" id="SSF48557">
    <property type="entry name" value="L-aspartase-like"/>
    <property type="match status" value="1"/>
</dbReference>
<dbReference type="Proteomes" id="UP001501004">
    <property type="component" value="Unassembled WGS sequence"/>
</dbReference>
<evidence type="ECO:0000256" key="1">
    <source>
        <dbReference type="ARBA" id="ARBA00023239"/>
    </source>
</evidence>
<dbReference type="InterPro" id="IPR024083">
    <property type="entry name" value="Fumarase/histidase_N"/>
</dbReference>
<dbReference type="Gene3D" id="1.20.200.10">
    <property type="entry name" value="Fumarase/aspartase (Central domain)"/>
    <property type="match status" value="1"/>
</dbReference>
<dbReference type="Gene3D" id="1.10.40.30">
    <property type="entry name" value="Fumarase/aspartase (C-terminal domain)"/>
    <property type="match status" value="1"/>
</dbReference>
<feature type="domain" description="Adenylosuccinate lyase C-terminal" evidence="3">
    <location>
        <begin position="377"/>
        <end position="449"/>
    </location>
</feature>
<evidence type="ECO:0000313" key="4">
    <source>
        <dbReference type="EMBL" id="GAA3749393.1"/>
    </source>
</evidence>
<dbReference type="RefSeq" id="WP_344757471.1">
    <property type="nucleotide sequence ID" value="NZ_BAABAE010000004.1"/>
</dbReference>
<dbReference type="PRINTS" id="PR00149">
    <property type="entry name" value="FUMRATELYASE"/>
</dbReference>
<dbReference type="Pfam" id="PF00206">
    <property type="entry name" value="Lyase_1"/>
    <property type="match status" value="1"/>
</dbReference>
<evidence type="ECO:0000259" key="3">
    <source>
        <dbReference type="SMART" id="SM00998"/>
    </source>
</evidence>
<accession>A0ABP7FVF0</accession>
<keyword evidence="1" id="KW-0456">Lyase</keyword>
<sequence length="460" mass="47039">MTSDEQASDDLPASADVGLLSPAWAGTPVADETGDPAVLRAMLDAEVALAEAGAAVGAVPDAAAQVIREVAATARFDLVALAAGSRAGGNPVIPLVAELRRAVTAADPRAARFVHLGATSQDILDSALMLVARRAIRLVTGDLDATVAALAALAEKHRGTPMAGRSLTQHSVPITFGLKAAGWLMGVSDARGFLAAVAEALPAQLGGASGTLASFEELAPGHAVELAEVYAARLGLSSPPLPWHTVRTPVVRLADALAGSAGALGRIGVDVALLSRTEISELHEPTGGGSSSMPQKQNPARSVLIHAATRTAPGLAAELHRSAIAVDERPDGAWHAEWQNLRELLRCVGGAASLAAELTGGLRIDPERMRANLAMTGPLIVSERVSLAVGPVLGADTVRKLIAESAGDPDGLGGRLQAALPDWNAERIRELLDPLAYLGASDALIDRALAHVRATGSTGL</sequence>
<gene>
    <name evidence="4" type="primary">pcaB</name>
    <name evidence="4" type="ORF">GCM10022239_25880</name>
</gene>
<dbReference type="SMART" id="SM00998">
    <property type="entry name" value="ADSL_C"/>
    <property type="match status" value="1"/>
</dbReference>
<proteinExistence type="inferred from homology"/>
<organism evidence="4 5">
    <name type="scientific">Leifsonella bigeumensis</name>
    <dbReference type="NCBI Taxonomy" id="433643"/>
    <lineage>
        <taxon>Bacteria</taxon>
        <taxon>Bacillati</taxon>
        <taxon>Actinomycetota</taxon>
        <taxon>Actinomycetes</taxon>
        <taxon>Micrococcales</taxon>
        <taxon>Microbacteriaceae</taxon>
        <taxon>Leifsonella</taxon>
    </lineage>
</organism>
<dbReference type="InterPro" id="IPR012789">
    <property type="entry name" value="Protocat_PcaB-like"/>
</dbReference>
<keyword evidence="5" id="KW-1185">Reference proteome</keyword>
<dbReference type="PANTHER" id="PTHR43172:SF2">
    <property type="entry name" value="ADENYLOSUCCINATE LYASE C-TERMINAL DOMAIN-CONTAINING PROTEIN"/>
    <property type="match status" value="1"/>
</dbReference>
<dbReference type="NCBIfam" id="TIGR02426">
    <property type="entry name" value="protocat_pcaB"/>
    <property type="match status" value="1"/>
</dbReference>
<dbReference type="InterPro" id="IPR022761">
    <property type="entry name" value="Fumarate_lyase_N"/>
</dbReference>
<evidence type="ECO:0000313" key="5">
    <source>
        <dbReference type="Proteomes" id="UP001501004"/>
    </source>
</evidence>
<dbReference type="InterPro" id="IPR019468">
    <property type="entry name" value="AdenyloSucc_lyase_C"/>
</dbReference>
<dbReference type="EMBL" id="BAABAE010000004">
    <property type="protein sequence ID" value="GAA3749393.1"/>
    <property type="molecule type" value="Genomic_DNA"/>
</dbReference>
<comment type="similarity">
    <text evidence="2">Belongs to the class-II fumarase/aspartase family.</text>
</comment>